<comment type="caution">
    <text evidence="3">The sequence shown here is derived from an EMBL/GenBank/DDBJ whole genome shotgun (WGS) entry which is preliminary data.</text>
</comment>
<keyword evidence="4" id="KW-1185">Reference proteome</keyword>
<dbReference type="Pfam" id="PF00106">
    <property type="entry name" value="adh_short"/>
    <property type="match status" value="1"/>
</dbReference>
<dbReference type="Gene3D" id="3.40.50.720">
    <property type="entry name" value="NAD(P)-binding Rossmann-like Domain"/>
    <property type="match status" value="1"/>
</dbReference>
<dbReference type="SUPFAM" id="SSF51735">
    <property type="entry name" value="NAD(P)-binding Rossmann-fold domains"/>
    <property type="match status" value="1"/>
</dbReference>
<dbReference type="Proteomes" id="UP001156691">
    <property type="component" value="Unassembled WGS sequence"/>
</dbReference>
<evidence type="ECO:0000313" key="4">
    <source>
        <dbReference type="Proteomes" id="UP001156691"/>
    </source>
</evidence>
<gene>
    <name evidence="3" type="ORF">GCM10010862_47580</name>
</gene>
<dbReference type="PANTHER" id="PTHR44229">
    <property type="entry name" value="15-HYDROXYPROSTAGLANDIN DEHYDROGENASE [NAD(+)]"/>
    <property type="match status" value="1"/>
</dbReference>
<dbReference type="PANTHER" id="PTHR44229:SF4">
    <property type="entry name" value="15-HYDROXYPROSTAGLANDIN DEHYDROGENASE [NAD(+)]"/>
    <property type="match status" value="1"/>
</dbReference>
<keyword evidence="1" id="KW-0560">Oxidoreductase</keyword>
<dbReference type="InterPro" id="IPR002347">
    <property type="entry name" value="SDR_fam"/>
</dbReference>
<name>A0ABQ5WCH6_9HYPH</name>
<comment type="similarity">
    <text evidence="2">Belongs to the short-chain dehydrogenases/reductases (SDR) family.</text>
</comment>
<dbReference type="PRINTS" id="PR00081">
    <property type="entry name" value="GDHRDH"/>
</dbReference>
<evidence type="ECO:0000313" key="3">
    <source>
        <dbReference type="EMBL" id="GLQ57499.1"/>
    </source>
</evidence>
<protein>
    <submittedName>
        <fullName evidence="3">Short-chain dehydrogenase</fullName>
    </submittedName>
</protein>
<dbReference type="PRINTS" id="PR00080">
    <property type="entry name" value="SDRFAMILY"/>
</dbReference>
<dbReference type="CDD" id="cd05233">
    <property type="entry name" value="SDR_c"/>
    <property type="match status" value="1"/>
</dbReference>
<evidence type="ECO:0000256" key="2">
    <source>
        <dbReference type="RuleBase" id="RU000363"/>
    </source>
</evidence>
<dbReference type="EMBL" id="BSNS01000024">
    <property type="protein sequence ID" value="GLQ57499.1"/>
    <property type="molecule type" value="Genomic_DNA"/>
</dbReference>
<sequence>MPSHLDWLRRGAIVLVADLDEDAANATAKNIADAGGRAVAVVVDMREPASIEQLLRLADRQPEPLGVLINNAGGGGEKPPHFPDAEPAIWKTKVDLNLIGPMYATQLAVRSMIAVGGVVVNIASTAGLGLLPYVSPEYAAAKAALIRFTATLGARWDHIRINCLVPDWILTERAQRELSDRSASERTAVPTPIPLDHLTAAVMKLVCDEELSGRIMVLRGNEAAEFLGPADG</sequence>
<evidence type="ECO:0000256" key="1">
    <source>
        <dbReference type="ARBA" id="ARBA00023002"/>
    </source>
</evidence>
<dbReference type="InterPro" id="IPR036291">
    <property type="entry name" value="NAD(P)-bd_dom_sf"/>
</dbReference>
<accession>A0ABQ5WCH6</accession>
<dbReference type="RefSeq" id="WP_284342886.1">
    <property type="nucleotide sequence ID" value="NZ_BSNS01000024.1"/>
</dbReference>
<reference evidence="4" key="1">
    <citation type="journal article" date="2019" name="Int. J. Syst. Evol. Microbiol.">
        <title>The Global Catalogue of Microorganisms (GCM) 10K type strain sequencing project: providing services to taxonomists for standard genome sequencing and annotation.</title>
        <authorList>
            <consortium name="The Broad Institute Genomics Platform"/>
            <consortium name="The Broad Institute Genome Sequencing Center for Infectious Disease"/>
            <person name="Wu L."/>
            <person name="Ma J."/>
        </authorList>
    </citation>
    <scope>NUCLEOTIDE SEQUENCE [LARGE SCALE GENOMIC DNA]</scope>
    <source>
        <strain evidence="4">NBRC 112416</strain>
    </source>
</reference>
<organism evidence="3 4">
    <name type="scientific">Devosia nitrariae</name>
    <dbReference type="NCBI Taxonomy" id="2071872"/>
    <lineage>
        <taxon>Bacteria</taxon>
        <taxon>Pseudomonadati</taxon>
        <taxon>Pseudomonadota</taxon>
        <taxon>Alphaproteobacteria</taxon>
        <taxon>Hyphomicrobiales</taxon>
        <taxon>Devosiaceae</taxon>
        <taxon>Devosia</taxon>
    </lineage>
</organism>
<proteinExistence type="inferred from homology"/>